<organism evidence="2">
    <name type="scientific">Arundo donax</name>
    <name type="common">Giant reed</name>
    <name type="synonym">Donax arundinaceus</name>
    <dbReference type="NCBI Taxonomy" id="35708"/>
    <lineage>
        <taxon>Eukaryota</taxon>
        <taxon>Viridiplantae</taxon>
        <taxon>Streptophyta</taxon>
        <taxon>Embryophyta</taxon>
        <taxon>Tracheophyta</taxon>
        <taxon>Spermatophyta</taxon>
        <taxon>Magnoliopsida</taxon>
        <taxon>Liliopsida</taxon>
        <taxon>Poales</taxon>
        <taxon>Poaceae</taxon>
        <taxon>PACMAD clade</taxon>
        <taxon>Arundinoideae</taxon>
        <taxon>Arundineae</taxon>
        <taxon>Arundo</taxon>
    </lineage>
</organism>
<protein>
    <submittedName>
        <fullName evidence="2">Uncharacterized protein</fullName>
    </submittedName>
</protein>
<dbReference type="EMBL" id="GBRH01229833">
    <property type="protein sequence ID" value="JAD68062.1"/>
    <property type="molecule type" value="Transcribed_RNA"/>
</dbReference>
<evidence type="ECO:0000313" key="2">
    <source>
        <dbReference type="EMBL" id="JAD68062.1"/>
    </source>
</evidence>
<accession>A0A0A9C988</accession>
<name>A0A0A9C988_ARUDO</name>
<reference evidence="2" key="1">
    <citation type="submission" date="2014-09" db="EMBL/GenBank/DDBJ databases">
        <authorList>
            <person name="Magalhaes I.L.F."/>
            <person name="Oliveira U."/>
            <person name="Santos F.R."/>
            <person name="Vidigal T.H.D.A."/>
            <person name="Brescovit A.D."/>
            <person name="Santos A.J."/>
        </authorList>
    </citation>
    <scope>NUCLEOTIDE SEQUENCE</scope>
    <source>
        <tissue evidence="2">Shoot tissue taken approximately 20 cm above the soil surface</tissue>
    </source>
</reference>
<sequence>MIKYYNRLYSSDISYTVLLCCPGRIYYANGIIFSTIICIMAGSF</sequence>
<dbReference type="AlphaFoldDB" id="A0A0A9C988"/>
<feature type="transmembrane region" description="Helical" evidence="1">
    <location>
        <begin position="25"/>
        <end position="43"/>
    </location>
</feature>
<keyword evidence="1" id="KW-1133">Transmembrane helix</keyword>
<reference evidence="2" key="2">
    <citation type="journal article" date="2015" name="Data Brief">
        <title>Shoot transcriptome of the giant reed, Arundo donax.</title>
        <authorList>
            <person name="Barrero R.A."/>
            <person name="Guerrero F.D."/>
            <person name="Moolhuijzen P."/>
            <person name="Goolsby J.A."/>
            <person name="Tidwell J."/>
            <person name="Bellgard S.E."/>
            <person name="Bellgard M.I."/>
        </authorList>
    </citation>
    <scope>NUCLEOTIDE SEQUENCE</scope>
    <source>
        <tissue evidence="2">Shoot tissue taken approximately 20 cm above the soil surface</tissue>
    </source>
</reference>
<proteinExistence type="predicted"/>
<evidence type="ECO:0000256" key="1">
    <source>
        <dbReference type="SAM" id="Phobius"/>
    </source>
</evidence>
<keyword evidence="1" id="KW-0472">Membrane</keyword>
<keyword evidence="1" id="KW-0812">Transmembrane</keyword>